<dbReference type="OrthoDB" id="287672at2759"/>
<name>G0QJZ7_ICHMU</name>
<dbReference type="InterPro" id="IPR000648">
    <property type="entry name" value="Oxysterol-bd"/>
</dbReference>
<keyword evidence="2" id="KW-1185">Reference proteome</keyword>
<dbReference type="InterPro" id="IPR037239">
    <property type="entry name" value="OSBP_sf"/>
</dbReference>
<organism evidence="1 2">
    <name type="scientific">Ichthyophthirius multifiliis</name>
    <name type="common">White spot disease agent</name>
    <name type="synonym">Ich</name>
    <dbReference type="NCBI Taxonomy" id="5932"/>
    <lineage>
        <taxon>Eukaryota</taxon>
        <taxon>Sar</taxon>
        <taxon>Alveolata</taxon>
        <taxon>Ciliophora</taxon>
        <taxon>Intramacronucleata</taxon>
        <taxon>Oligohymenophorea</taxon>
        <taxon>Hymenostomatida</taxon>
        <taxon>Ophryoglenina</taxon>
        <taxon>Ichthyophthirius</taxon>
    </lineage>
</organism>
<protein>
    <submittedName>
        <fullName evidence="1">PH domain protein</fullName>
    </submittedName>
</protein>
<dbReference type="InParanoid" id="G0QJZ7"/>
<dbReference type="PANTHER" id="PTHR10972:SF148">
    <property type="entry name" value="OXYSTEROL-BINDING PROTEIN 9"/>
    <property type="match status" value="1"/>
</dbReference>
<gene>
    <name evidence="1" type="ORF">IMG5_010840</name>
</gene>
<dbReference type="GO" id="GO:0032934">
    <property type="term" value="F:sterol binding"/>
    <property type="evidence" value="ECO:0007669"/>
    <property type="project" value="TreeGrafter"/>
</dbReference>
<dbReference type="STRING" id="857967.G0QJZ7"/>
<evidence type="ECO:0000313" key="2">
    <source>
        <dbReference type="Proteomes" id="UP000008983"/>
    </source>
</evidence>
<sequence>MRIIKGMNQVVPSTKEKGHYCWGLHYKRDEKKGGLLYLNEQLMKEQKLVIYSIVKKIGSNILNGKSIMNISMPVQLFDKKSMIQRLAKGFGHAPNFLEKGGLTNSYIEQIKYCAAFMLSSFIMGFNQEKPFNPIIGETLQGRLNGCPIYFEQTSHHPPISNYYLYGRGYDLYGCHISAVNMGANSLTGYLQGNPIIHFKQNNQKVYCLWNSFNLFGTAIGTRMLNCFGKAYVLNPSQNLILEIIYNPNNANGFTSLFSKKNQIDEFIGCIYKVHPGVCDKFMEAHKSLSKKQQEVSLDMNKDIVELISRASGIWNSHIDFDDVRYWDDSQDFPYRCEYEVNPLPSDSRFRIDMLYLLKNDLKKSQAEKELMEEVQRHDQSKYGYINKDDIQIGSHEMDKKFNTECSNYYYCYDNCLKESEGDWVNSLRKSLN</sequence>
<dbReference type="EMBL" id="GL983112">
    <property type="protein sequence ID" value="EGR34457.1"/>
    <property type="molecule type" value="Genomic_DNA"/>
</dbReference>
<reference evidence="1 2" key="1">
    <citation type="submission" date="2011-07" db="EMBL/GenBank/DDBJ databases">
        <authorList>
            <person name="Coyne R."/>
            <person name="Brami D."/>
            <person name="Johnson J."/>
            <person name="Hostetler J."/>
            <person name="Hannick L."/>
            <person name="Clark T."/>
            <person name="Cassidy-Hanley D."/>
            <person name="Inman J."/>
        </authorList>
    </citation>
    <scope>NUCLEOTIDE SEQUENCE [LARGE SCALE GENOMIC DNA]</scope>
    <source>
        <strain evidence="1 2">G5</strain>
    </source>
</reference>
<dbReference type="RefSeq" id="XP_004039761.1">
    <property type="nucleotide sequence ID" value="XM_004039713.1"/>
</dbReference>
<dbReference type="GeneID" id="14910654"/>
<evidence type="ECO:0000313" key="1">
    <source>
        <dbReference type="EMBL" id="EGR34457.1"/>
    </source>
</evidence>
<dbReference type="GO" id="GO:0016020">
    <property type="term" value="C:membrane"/>
    <property type="evidence" value="ECO:0007669"/>
    <property type="project" value="TreeGrafter"/>
</dbReference>
<dbReference type="OMA" id="WTINDEV"/>
<dbReference type="Pfam" id="PF01237">
    <property type="entry name" value="Oxysterol_BP"/>
    <property type="match status" value="1"/>
</dbReference>
<dbReference type="Proteomes" id="UP000008983">
    <property type="component" value="Unassembled WGS sequence"/>
</dbReference>
<dbReference type="FunFam" id="2.40.160.120:FF:000015">
    <property type="entry name" value="Oxysterol binding protein, putative"/>
    <property type="match status" value="1"/>
</dbReference>
<dbReference type="AlphaFoldDB" id="G0QJZ7"/>
<accession>G0QJZ7</accession>
<dbReference type="eggNOG" id="KOG1737">
    <property type="taxonomic scope" value="Eukaryota"/>
</dbReference>
<proteinExistence type="predicted"/>
<dbReference type="GO" id="GO:0005829">
    <property type="term" value="C:cytosol"/>
    <property type="evidence" value="ECO:0007669"/>
    <property type="project" value="TreeGrafter"/>
</dbReference>
<dbReference type="PANTHER" id="PTHR10972">
    <property type="entry name" value="OXYSTEROL-BINDING PROTEIN-RELATED"/>
    <property type="match status" value="1"/>
</dbReference>
<dbReference type="SUPFAM" id="SSF144000">
    <property type="entry name" value="Oxysterol-binding protein-like"/>
    <property type="match status" value="1"/>
</dbReference>
<dbReference type="Gene3D" id="2.40.160.120">
    <property type="match status" value="1"/>
</dbReference>